<dbReference type="PANTHER" id="PTHR34531">
    <property type="entry name" value="ZGC:153352"/>
    <property type="match status" value="1"/>
</dbReference>
<accession>A0A0H5QI47</accession>
<protein>
    <recommendedName>
        <fullName evidence="1">C5orf34-like C-terminal domain-containing protein</fullName>
    </recommendedName>
</protein>
<dbReference type="EMBL" id="HACM01000840">
    <property type="protein sequence ID" value="CRZ01282.1"/>
    <property type="molecule type" value="Transcribed_RNA"/>
</dbReference>
<name>A0A0H5QI47_9EUKA</name>
<organism evidence="2">
    <name type="scientific">Spongospora subterranea</name>
    <dbReference type="NCBI Taxonomy" id="70186"/>
    <lineage>
        <taxon>Eukaryota</taxon>
        <taxon>Sar</taxon>
        <taxon>Rhizaria</taxon>
        <taxon>Endomyxa</taxon>
        <taxon>Phytomyxea</taxon>
        <taxon>Plasmodiophorida</taxon>
        <taxon>Plasmodiophoridae</taxon>
        <taxon>Spongospora</taxon>
    </lineage>
</organism>
<dbReference type="PANTHER" id="PTHR34531:SF1">
    <property type="entry name" value="CHROMOSOME 5 OPEN READING FRAME 34"/>
    <property type="match status" value="1"/>
</dbReference>
<feature type="domain" description="C5orf34-like C-terminal" evidence="1">
    <location>
        <begin position="320"/>
        <end position="393"/>
    </location>
</feature>
<dbReference type="InterPro" id="IPR027865">
    <property type="entry name" value="C5orf34-like_C"/>
</dbReference>
<evidence type="ECO:0000259" key="1">
    <source>
        <dbReference type="Pfam" id="PF15016"/>
    </source>
</evidence>
<dbReference type="InterPro" id="IPR053901">
    <property type="entry name" value="C5orf34-like"/>
</dbReference>
<evidence type="ECO:0000313" key="2">
    <source>
        <dbReference type="EMBL" id="CRZ01282.1"/>
    </source>
</evidence>
<dbReference type="Pfam" id="PF15016">
    <property type="entry name" value="C5orf34_C"/>
    <property type="match status" value="1"/>
</dbReference>
<reference evidence="2" key="1">
    <citation type="submission" date="2015-04" db="EMBL/GenBank/DDBJ databases">
        <title>The genome sequence of the plant pathogenic Rhizarian Plasmodiophora brassicae reveals insights in its biotrophic life cycle and the origin of chitin synthesis.</title>
        <authorList>
            <person name="Schwelm A."/>
            <person name="Fogelqvist J."/>
            <person name="Knaust A."/>
            <person name="Julke S."/>
            <person name="Lilja T."/>
            <person name="Dhandapani V."/>
            <person name="Bonilla-Rosso G."/>
            <person name="Karlsson M."/>
            <person name="Shevchenko A."/>
            <person name="Choi S.R."/>
            <person name="Kim H.G."/>
            <person name="Park J.Y."/>
            <person name="Lim Y.P."/>
            <person name="Ludwig-Muller J."/>
            <person name="Dixelius C."/>
        </authorList>
    </citation>
    <scope>NUCLEOTIDE SEQUENCE</scope>
    <source>
        <tissue evidence="2">Potato root galls</tissue>
    </source>
</reference>
<sequence length="477" mass="53503">MTSSPVLERLIILFSGICMGRFSDGISIWVGCSGRDAILVDDRGEPRHMVPEYAPRTQFSARSRFSSLFKIRNRYHPIPLALLALDIVPDGQISPSEIRSVSWPCYRNVEFVESICGRYRLSLDPISAQVTIEFPILVHGAHARGSYTIRQHWSTVDLPASWRHALLLAQNPICDRCDDIVTVDMRIATSTERLRSEVLHRNQNVMNLQNAYPDHDPVFIDWTPEVVYRVCGEGIGVDVLFKDGSVLKSHDLLFFTHSTTPPSMYSVGDLASTDLESDQLPIISSIHRAVRMLKLHRTIIAMGPANDLPANPHVSNRETQNVSIPSIGDFIAFADGRVTGRFYDRTIVDLDSSHSTCRILLPDGTLQSVRVVALDSASQLVPYVNTCMEFATWASMSLEQRLALEQRTQQRSALVETEVERNAWFLRRALATSSNQVENSRPVLAKDPAVNGKPDLAALTRQAMENNHIILQRISRH</sequence>
<proteinExistence type="predicted"/>
<dbReference type="AlphaFoldDB" id="A0A0H5QI47"/>